<gene>
    <name evidence="9" type="ORF">KT99_16269</name>
</gene>
<dbReference type="Gene3D" id="1.10.3470.10">
    <property type="entry name" value="ABC transporter involved in vitamin B12 uptake, BtuC"/>
    <property type="match status" value="1"/>
</dbReference>
<evidence type="ECO:0000256" key="5">
    <source>
        <dbReference type="ARBA" id="ARBA00022692"/>
    </source>
</evidence>
<evidence type="ECO:0000256" key="6">
    <source>
        <dbReference type="ARBA" id="ARBA00022989"/>
    </source>
</evidence>
<dbReference type="GO" id="GO:0033214">
    <property type="term" value="P:siderophore-iron import into cell"/>
    <property type="evidence" value="ECO:0007669"/>
    <property type="project" value="TreeGrafter"/>
</dbReference>
<evidence type="ECO:0000256" key="7">
    <source>
        <dbReference type="ARBA" id="ARBA00023136"/>
    </source>
</evidence>
<name>A9D397_9GAMM</name>
<dbReference type="GO" id="GO:0005886">
    <property type="term" value="C:plasma membrane"/>
    <property type="evidence" value="ECO:0007669"/>
    <property type="project" value="UniProtKB-SubCell"/>
</dbReference>
<proteinExistence type="inferred from homology"/>
<reference evidence="9 10" key="1">
    <citation type="submission" date="2007-10" db="EMBL/GenBank/DDBJ databases">
        <authorList>
            <person name="Yayanos A."/>
            <person name="Ferriera S."/>
            <person name="Johnson J."/>
            <person name="Kravitz S."/>
            <person name="Halpern A."/>
            <person name="Remington K."/>
            <person name="Beeson K."/>
            <person name="Tran B."/>
            <person name="Rogers Y.-H."/>
            <person name="Friedman R."/>
            <person name="Venter J.C."/>
        </authorList>
    </citation>
    <scope>NUCLEOTIDE SEQUENCE [LARGE SCALE GENOMIC DNA]</scope>
    <source>
        <strain evidence="9 10">KT99</strain>
    </source>
</reference>
<keyword evidence="3" id="KW-0813">Transport</keyword>
<dbReference type="InterPro" id="IPR037294">
    <property type="entry name" value="ABC_BtuC-like"/>
</dbReference>
<dbReference type="Proteomes" id="UP000005839">
    <property type="component" value="Unassembled WGS sequence"/>
</dbReference>
<feature type="transmembrane region" description="Helical" evidence="8">
    <location>
        <begin position="103"/>
        <end position="120"/>
    </location>
</feature>
<keyword evidence="6 8" id="KW-1133">Transmembrane helix</keyword>
<feature type="transmembrane region" description="Helical" evidence="8">
    <location>
        <begin position="247"/>
        <end position="271"/>
    </location>
</feature>
<dbReference type="Pfam" id="PF01032">
    <property type="entry name" value="FecCD"/>
    <property type="match status" value="1"/>
</dbReference>
<dbReference type="AlphaFoldDB" id="A9D397"/>
<sequence length="341" mass="35858">MEFAMRQCNPTLFLTALIPVAVISPLIAIALGTANISLVDVVGAIWRAVNSMIEPGPMATISDRIIVELRMPRVLMAMVCGAGLAVSGSVLQSVTRNPLADPYLFGISAGASLGAILALTGGISVLSLPVCAFLGSLIAVAVVMVMARDGQVETLVLSGVAISFLLSSMANLILYFGDPQATQMVLFWSLGSFSRATWGSLMLPAFTVIIATLIIYQFHRPLQALIAGDESAQTQGVSVLPLRLGMLLLTALMTSSLVATCGGIGFVGLMIPHVVRILTGSASASSLITTALLGAVLMVWVDLLARQILPSQELPVGVMTAMLGSVFFIGLLIKRRHRLRK</sequence>
<evidence type="ECO:0000256" key="3">
    <source>
        <dbReference type="ARBA" id="ARBA00022448"/>
    </source>
</evidence>
<feature type="transmembrane region" description="Helical" evidence="8">
    <location>
        <begin position="12"/>
        <end position="31"/>
    </location>
</feature>
<keyword evidence="7 8" id="KW-0472">Membrane</keyword>
<evidence type="ECO:0000256" key="1">
    <source>
        <dbReference type="ARBA" id="ARBA00004651"/>
    </source>
</evidence>
<dbReference type="InterPro" id="IPR000522">
    <property type="entry name" value="ABC_transptr_permease_BtuC"/>
</dbReference>
<evidence type="ECO:0000256" key="4">
    <source>
        <dbReference type="ARBA" id="ARBA00022475"/>
    </source>
</evidence>
<dbReference type="GO" id="GO:0022857">
    <property type="term" value="F:transmembrane transporter activity"/>
    <property type="evidence" value="ECO:0007669"/>
    <property type="project" value="InterPro"/>
</dbReference>
<dbReference type="SUPFAM" id="SSF81345">
    <property type="entry name" value="ABC transporter involved in vitamin B12 uptake, BtuC"/>
    <property type="match status" value="1"/>
</dbReference>
<protein>
    <submittedName>
        <fullName evidence="9">Putative Iron-compound ABC transporter, permease protein</fullName>
    </submittedName>
</protein>
<keyword evidence="5 8" id="KW-0812">Transmembrane</keyword>
<feature type="transmembrane region" description="Helical" evidence="8">
    <location>
        <begin position="196"/>
        <end position="216"/>
    </location>
</feature>
<keyword evidence="4" id="KW-1003">Cell membrane</keyword>
<organism evidence="9 10">
    <name type="scientific">Shewanella benthica KT99</name>
    <dbReference type="NCBI Taxonomy" id="314608"/>
    <lineage>
        <taxon>Bacteria</taxon>
        <taxon>Pseudomonadati</taxon>
        <taxon>Pseudomonadota</taxon>
        <taxon>Gammaproteobacteria</taxon>
        <taxon>Alteromonadales</taxon>
        <taxon>Shewanellaceae</taxon>
        <taxon>Shewanella</taxon>
    </lineage>
</organism>
<dbReference type="EMBL" id="ABIC01000008">
    <property type="protein sequence ID" value="EDQ01639.1"/>
    <property type="molecule type" value="Genomic_DNA"/>
</dbReference>
<comment type="subcellular location">
    <subcellularLocation>
        <location evidence="1">Cell membrane</location>
        <topology evidence="1">Multi-pass membrane protein</topology>
    </subcellularLocation>
</comment>
<comment type="caution">
    <text evidence="9">The sequence shown here is derived from an EMBL/GenBank/DDBJ whole genome shotgun (WGS) entry which is preliminary data.</text>
</comment>
<evidence type="ECO:0000313" key="10">
    <source>
        <dbReference type="Proteomes" id="UP000005839"/>
    </source>
</evidence>
<feature type="transmembrane region" description="Helical" evidence="8">
    <location>
        <begin position="126"/>
        <end position="147"/>
    </location>
</feature>
<evidence type="ECO:0000256" key="8">
    <source>
        <dbReference type="SAM" id="Phobius"/>
    </source>
</evidence>
<comment type="similarity">
    <text evidence="2">Belongs to the binding-protein-dependent transport system permease family. FecCD subfamily.</text>
</comment>
<evidence type="ECO:0000313" key="9">
    <source>
        <dbReference type="EMBL" id="EDQ01639.1"/>
    </source>
</evidence>
<feature type="transmembrane region" description="Helical" evidence="8">
    <location>
        <begin position="313"/>
        <end position="333"/>
    </location>
</feature>
<accession>A9D397</accession>
<feature type="transmembrane region" description="Helical" evidence="8">
    <location>
        <begin position="277"/>
        <end position="301"/>
    </location>
</feature>
<dbReference type="PANTHER" id="PTHR30472:SF67">
    <property type="entry name" value="PERMEASE OF ABC TRANSPORTER-RELATED"/>
    <property type="match status" value="1"/>
</dbReference>
<dbReference type="PANTHER" id="PTHR30472">
    <property type="entry name" value="FERRIC ENTEROBACTIN TRANSPORT SYSTEM PERMEASE PROTEIN"/>
    <property type="match status" value="1"/>
</dbReference>
<feature type="transmembrane region" description="Helical" evidence="8">
    <location>
        <begin position="154"/>
        <end position="176"/>
    </location>
</feature>
<keyword evidence="10" id="KW-1185">Reference proteome</keyword>
<dbReference type="STRING" id="314608.KT99_16269"/>
<dbReference type="FunFam" id="1.10.3470.10:FF:000001">
    <property type="entry name" value="Vitamin B12 ABC transporter permease BtuC"/>
    <property type="match status" value="1"/>
</dbReference>
<evidence type="ECO:0000256" key="2">
    <source>
        <dbReference type="ARBA" id="ARBA00007935"/>
    </source>
</evidence>
<dbReference type="CDD" id="cd06550">
    <property type="entry name" value="TM_ABC_iron-siderophores_like"/>
    <property type="match status" value="1"/>
</dbReference>